<feature type="domain" description="DUF4136" evidence="2">
    <location>
        <begin position="24"/>
        <end position="191"/>
    </location>
</feature>
<sequence length="205" mass="22856">MRALRLLPLLAIVLIASSCSTVRVTSDYDQSINFNEYKTYAFYKPGIDKAEISDLDKRRILKAIENEMAAKGFTKSDNPTVLISIFAKANKRVDVYRNNFGFGGGWGWGGFGGWGWGGGFGPWGGWGWGGGFGNTVSERTEGILYIDLLDVDKKQLVWQGKGTATLRENDVNKREARIQEIVKEIMEVYPPAIASSNNEFTREKI</sequence>
<dbReference type="EMBL" id="JBHSFV010000004">
    <property type="protein sequence ID" value="MFC4633894.1"/>
    <property type="molecule type" value="Genomic_DNA"/>
</dbReference>
<feature type="signal peptide" evidence="1">
    <location>
        <begin position="1"/>
        <end position="21"/>
    </location>
</feature>
<dbReference type="Proteomes" id="UP001596043">
    <property type="component" value="Unassembled WGS sequence"/>
</dbReference>
<evidence type="ECO:0000259" key="2">
    <source>
        <dbReference type="Pfam" id="PF13590"/>
    </source>
</evidence>
<keyword evidence="1" id="KW-0732">Signal</keyword>
<evidence type="ECO:0000313" key="3">
    <source>
        <dbReference type="EMBL" id="MFC4633894.1"/>
    </source>
</evidence>
<keyword evidence="4" id="KW-1185">Reference proteome</keyword>
<protein>
    <submittedName>
        <fullName evidence="3">DUF4136 domain-containing protein</fullName>
    </submittedName>
</protein>
<gene>
    <name evidence="3" type="ORF">ACFO3O_08245</name>
</gene>
<accession>A0ABV9HV76</accession>
<reference evidence="4" key="1">
    <citation type="journal article" date="2019" name="Int. J. Syst. Evol. Microbiol.">
        <title>The Global Catalogue of Microorganisms (GCM) 10K type strain sequencing project: providing services to taxonomists for standard genome sequencing and annotation.</title>
        <authorList>
            <consortium name="The Broad Institute Genomics Platform"/>
            <consortium name="The Broad Institute Genome Sequencing Center for Infectious Disease"/>
            <person name="Wu L."/>
            <person name="Ma J."/>
        </authorList>
    </citation>
    <scope>NUCLEOTIDE SEQUENCE [LARGE SCALE GENOMIC DNA]</scope>
    <source>
        <strain evidence="4">YJ-61-S</strain>
    </source>
</reference>
<dbReference type="RefSeq" id="WP_379978123.1">
    <property type="nucleotide sequence ID" value="NZ_JBHSFV010000004.1"/>
</dbReference>
<name>A0ABV9HV76_9FLAO</name>
<proteinExistence type="predicted"/>
<comment type="caution">
    <text evidence="3">The sequence shown here is derived from an EMBL/GenBank/DDBJ whole genome shotgun (WGS) entry which is preliminary data.</text>
</comment>
<feature type="chain" id="PRO_5046713458" evidence="1">
    <location>
        <begin position="22"/>
        <end position="205"/>
    </location>
</feature>
<evidence type="ECO:0000256" key="1">
    <source>
        <dbReference type="SAM" id="SignalP"/>
    </source>
</evidence>
<dbReference type="Pfam" id="PF13590">
    <property type="entry name" value="DUF4136"/>
    <property type="match status" value="1"/>
</dbReference>
<dbReference type="InterPro" id="IPR025411">
    <property type="entry name" value="DUF4136"/>
</dbReference>
<evidence type="ECO:0000313" key="4">
    <source>
        <dbReference type="Proteomes" id="UP001596043"/>
    </source>
</evidence>
<dbReference type="Gene3D" id="3.30.160.670">
    <property type="match status" value="1"/>
</dbReference>
<organism evidence="3 4">
    <name type="scientific">Dokdonia ponticola</name>
    <dbReference type="NCBI Taxonomy" id="2041041"/>
    <lineage>
        <taxon>Bacteria</taxon>
        <taxon>Pseudomonadati</taxon>
        <taxon>Bacteroidota</taxon>
        <taxon>Flavobacteriia</taxon>
        <taxon>Flavobacteriales</taxon>
        <taxon>Flavobacteriaceae</taxon>
        <taxon>Dokdonia</taxon>
    </lineage>
</organism>
<dbReference type="PROSITE" id="PS51257">
    <property type="entry name" value="PROKAR_LIPOPROTEIN"/>
    <property type="match status" value="1"/>
</dbReference>